<name>A0A7M3MH16_9BACT</name>
<dbReference type="Proteomes" id="UP000448292">
    <property type="component" value="Unassembled WGS sequence"/>
</dbReference>
<accession>A0A7M3MH16</accession>
<keyword evidence="2" id="KW-1185">Reference proteome</keyword>
<dbReference type="InterPro" id="IPR023971">
    <property type="entry name" value="GSU1558/StbA-like"/>
</dbReference>
<gene>
    <name evidence="1" type="ORF">DPQ33_06245</name>
</gene>
<organism evidence="1 2">
    <name type="scientific">Oceanidesulfovibrio indonesiensis</name>
    <dbReference type="NCBI Taxonomy" id="54767"/>
    <lineage>
        <taxon>Bacteria</taxon>
        <taxon>Pseudomonadati</taxon>
        <taxon>Thermodesulfobacteriota</taxon>
        <taxon>Desulfovibrionia</taxon>
        <taxon>Desulfovibrionales</taxon>
        <taxon>Desulfovibrionaceae</taxon>
        <taxon>Oceanidesulfovibrio</taxon>
    </lineage>
</organism>
<protein>
    <submittedName>
        <fullName evidence="1">Uncharacterized protein</fullName>
    </submittedName>
</protein>
<evidence type="ECO:0000313" key="1">
    <source>
        <dbReference type="EMBL" id="TVM18350.1"/>
    </source>
</evidence>
<comment type="caution">
    <text evidence="1">The sequence shown here is derived from an EMBL/GenBank/DDBJ whole genome shotgun (WGS) entry which is preliminary data.</text>
</comment>
<proteinExistence type="predicted"/>
<evidence type="ECO:0000313" key="2">
    <source>
        <dbReference type="Proteomes" id="UP000448292"/>
    </source>
</evidence>
<dbReference type="EMBL" id="QMIE01000004">
    <property type="protein sequence ID" value="TVM18350.1"/>
    <property type="molecule type" value="Genomic_DNA"/>
</dbReference>
<dbReference type="NCBIfam" id="TIGR04081">
    <property type="entry name" value="SbtA family thio(seleno)oxazole RiPP natural product precursor"/>
    <property type="match status" value="1"/>
</dbReference>
<dbReference type="AlphaFoldDB" id="A0A7M3MH16"/>
<dbReference type="OrthoDB" id="38709at213115"/>
<sequence length="41" mass="4205">MTFSCKEYDVNKNDLKKTLAGLCITGLLAGASLTVAQAASG</sequence>
<reference evidence="1 2" key="1">
    <citation type="submission" date="2018-06" db="EMBL/GenBank/DDBJ databases">
        <title>Complete genome of Desulfovibrio indonesiensis P37SLT.</title>
        <authorList>
            <person name="Crispim J.S."/>
            <person name="Vidigal P.M.P."/>
            <person name="Silva L.C.F."/>
            <person name="Laguardia C.N."/>
            <person name="Araujo L.C."/>
            <person name="Dias R.S."/>
            <person name="Sousa M.P."/>
            <person name="Paula S.O."/>
            <person name="Silva C."/>
        </authorList>
    </citation>
    <scope>NUCLEOTIDE SEQUENCE [LARGE SCALE GENOMIC DNA]</scope>
    <source>
        <strain evidence="1 2">P37SLT</strain>
    </source>
</reference>